<dbReference type="Pfam" id="PF13614">
    <property type="entry name" value="AAA_31"/>
    <property type="match status" value="1"/>
</dbReference>
<sequence length="296" mass="34140">MSIPVDEKNGKVISFINMKGGVGKTTLCLGLGEFLANYRGKKVLFIDLDPQFNTTQSLMDLTDNEDNYMDDYRHRITVRKIFEDTKTISERPRIPEKEDVILKFENEQNIDLICGTIDIIKDDTSNKSLFKRLNKFIAEHNLKDLYDFIFIDCPPTISFYTDAALFASDYYLVPAKVDRYSILGVKMLKTVIENLMYDEDIHIKPLGIIYTMRKDEETKKTAEIRNRFESDSDVSELGIFENSTSIVNDLMVGYQGNISSKYLKSREDIEKVSDEFLSNLTEEKISEDDSSEQIIK</sequence>
<evidence type="ECO:0000313" key="3">
    <source>
        <dbReference type="Proteomes" id="UP000515490"/>
    </source>
</evidence>
<feature type="domain" description="AAA" evidence="1">
    <location>
        <begin position="11"/>
        <end position="196"/>
    </location>
</feature>
<dbReference type="InterPro" id="IPR027417">
    <property type="entry name" value="P-loop_NTPase"/>
</dbReference>
<name>A0ABX6S4T2_9BACI</name>
<organism evidence="2 3">
    <name type="scientific">Metabacillus elymi</name>
    <dbReference type="NCBI Taxonomy" id="2745198"/>
    <lineage>
        <taxon>Bacteria</taxon>
        <taxon>Bacillati</taxon>
        <taxon>Bacillota</taxon>
        <taxon>Bacilli</taxon>
        <taxon>Bacillales</taxon>
        <taxon>Bacillaceae</taxon>
        <taxon>Metabacillus</taxon>
    </lineage>
</organism>
<dbReference type="RefSeq" id="WP_185652956.1">
    <property type="nucleotide sequence ID" value="NZ_CP055263.1"/>
</dbReference>
<dbReference type="Proteomes" id="UP000515490">
    <property type="component" value="Chromosome"/>
</dbReference>
<evidence type="ECO:0000313" key="2">
    <source>
        <dbReference type="EMBL" id="QNF28528.1"/>
    </source>
</evidence>
<dbReference type="PANTHER" id="PTHR13696:SF99">
    <property type="entry name" value="COBYRINIC ACID AC-DIAMIDE SYNTHASE"/>
    <property type="match status" value="1"/>
</dbReference>
<dbReference type="InterPro" id="IPR050678">
    <property type="entry name" value="DNA_Partitioning_ATPase"/>
</dbReference>
<dbReference type="PANTHER" id="PTHR13696">
    <property type="entry name" value="P-LOOP CONTAINING NUCLEOSIDE TRIPHOSPHATE HYDROLASE"/>
    <property type="match status" value="1"/>
</dbReference>
<dbReference type="Gene3D" id="3.40.50.300">
    <property type="entry name" value="P-loop containing nucleotide triphosphate hydrolases"/>
    <property type="match status" value="1"/>
</dbReference>
<dbReference type="InterPro" id="IPR025669">
    <property type="entry name" value="AAA_dom"/>
</dbReference>
<accession>A0ABX6S4T2</accession>
<proteinExistence type="predicted"/>
<keyword evidence="3" id="KW-1185">Reference proteome</keyword>
<reference evidence="2 3" key="1">
    <citation type="submission" date="2020-06" db="EMBL/GenBank/DDBJ databases">
        <title>Metabacillus dokdonensis sp. nov., isolated from the rhizosphere of Elymus tsukushiensis, a plant native to the Dokdo Islands, Republic of Korea.</title>
        <authorList>
            <person name="Lee S.Y."/>
            <person name="Hwang Y.J."/>
            <person name="Son J.S."/>
            <person name="Ghim S.Y."/>
        </authorList>
    </citation>
    <scope>NUCLEOTIDE SEQUENCE [LARGE SCALE GENOMIC DNA]</scope>
    <source>
        <strain evidence="2 3">KUDC1714</strain>
    </source>
</reference>
<dbReference type="EMBL" id="CP055263">
    <property type="protein sequence ID" value="QNF28528.1"/>
    <property type="molecule type" value="Genomic_DNA"/>
</dbReference>
<dbReference type="SUPFAM" id="SSF52540">
    <property type="entry name" value="P-loop containing nucleoside triphosphate hydrolases"/>
    <property type="match status" value="1"/>
</dbReference>
<protein>
    <submittedName>
        <fullName evidence="2">AAA family ATPase</fullName>
    </submittedName>
</protein>
<evidence type="ECO:0000259" key="1">
    <source>
        <dbReference type="Pfam" id="PF13614"/>
    </source>
</evidence>
<gene>
    <name evidence="2" type="ORF">HUW50_14195</name>
</gene>
<dbReference type="CDD" id="cd02042">
    <property type="entry name" value="ParAB_family"/>
    <property type="match status" value="1"/>
</dbReference>